<dbReference type="InterPro" id="IPR036736">
    <property type="entry name" value="ACP-like_sf"/>
</dbReference>
<dbReference type="PANTHER" id="PTHR43775">
    <property type="entry name" value="FATTY ACID SYNTHASE"/>
    <property type="match status" value="1"/>
</dbReference>
<dbReference type="PANTHER" id="PTHR43775:SF13">
    <property type="entry name" value="POLYKETIDE SYNTHASE 1"/>
    <property type="match status" value="1"/>
</dbReference>
<dbReference type="SUPFAM" id="SSF53901">
    <property type="entry name" value="Thiolase-like"/>
    <property type="match status" value="2"/>
</dbReference>
<dbReference type="CDD" id="cd05274">
    <property type="entry name" value="KR_FAS_SDR_x"/>
    <property type="match status" value="1"/>
</dbReference>
<dbReference type="InterPro" id="IPR036291">
    <property type="entry name" value="NAD(P)-bd_dom_sf"/>
</dbReference>
<dbReference type="InterPro" id="IPR056501">
    <property type="entry name" value="NAD-bd_HRPKS_sdrA"/>
</dbReference>
<keyword evidence="5" id="KW-0511">Multifunctional enzyme</keyword>
<dbReference type="InterPro" id="IPR049551">
    <property type="entry name" value="PKS_DH_C"/>
</dbReference>
<dbReference type="InterPro" id="IPR014030">
    <property type="entry name" value="Ketoacyl_synth_N"/>
</dbReference>
<dbReference type="OMA" id="RYPWQHG"/>
<dbReference type="Gene3D" id="1.10.1200.10">
    <property type="entry name" value="ACP-like"/>
    <property type="match status" value="1"/>
</dbReference>
<dbReference type="Pfam" id="PF13602">
    <property type="entry name" value="ADH_zinc_N_2"/>
    <property type="match status" value="1"/>
</dbReference>
<dbReference type="SMART" id="SM00822">
    <property type="entry name" value="PKS_KR"/>
    <property type="match status" value="1"/>
</dbReference>
<evidence type="ECO:0000259" key="7">
    <source>
        <dbReference type="PROSITE" id="PS50075"/>
    </source>
</evidence>
<dbReference type="SMART" id="SM00827">
    <property type="entry name" value="PKS_AT"/>
    <property type="match status" value="1"/>
</dbReference>
<organism evidence="10 11">
    <name type="scientific">Eutypa lata (strain UCR-EL1)</name>
    <name type="common">Grapevine dieback disease fungus</name>
    <name type="synonym">Eutypa armeniacae</name>
    <dbReference type="NCBI Taxonomy" id="1287681"/>
    <lineage>
        <taxon>Eukaryota</taxon>
        <taxon>Fungi</taxon>
        <taxon>Dikarya</taxon>
        <taxon>Ascomycota</taxon>
        <taxon>Pezizomycotina</taxon>
        <taxon>Sordariomycetes</taxon>
        <taxon>Xylariomycetidae</taxon>
        <taxon>Xylariales</taxon>
        <taxon>Diatrypaceae</taxon>
        <taxon>Eutypa</taxon>
    </lineage>
</organism>
<dbReference type="InterPro" id="IPR049900">
    <property type="entry name" value="PKS_mFAS_DH"/>
</dbReference>
<dbReference type="PROSITE" id="PS00012">
    <property type="entry name" value="PHOSPHOPANTETHEINE"/>
    <property type="match status" value="1"/>
</dbReference>
<dbReference type="Pfam" id="PF16197">
    <property type="entry name" value="KAsynt_C_assoc"/>
    <property type="match status" value="1"/>
</dbReference>
<dbReference type="InterPro" id="IPR016036">
    <property type="entry name" value="Malonyl_transacylase_ACP-bd"/>
</dbReference>
<dbReference type="InterPro" id="IPR006162">
    <property type="entry name" value="Ppantetheine_attach_site"/>
</dbReference>
<evidence type="ECO:0000313" key="11">
    <source>
        <dbReference type="Proteomes" id="UP000012174"/>
    </source>
</evidence>
<dbReference type="SUPFAM" id="SSF55048">
    <property type="entry name" value="Probable ACP-binding domain of malonyl-CoA ACP transacylase"/>
    <property type="match status" value="1"/>
</dbReference>
<dbReference type="Pfam" id="PF08659">
    <property type="entry name" value="KR"/>
    <property type="match status" value="1"/>
</dbReference>
<evidence type="ECO:0000256" key="1">
    <source>
        <dbReference type="ARBA" id="ARBA00022450"/>
    </source>
</evidence>
<proteinExistence type="predicted"/>
<dbReference type="Pfam" id="PF21089">
    <property type="entry name" value="PKS_DH_N"/>
    <property type="match status" value="1"/>
</dbReference>
<gene>
    <name evidence="10" type="ORF">UCREL1_11730</name>
</gene>
<dbReference type="InterPro" id="IPR013968">
    <property type="entry name" value="PKS_KR"/>
</dbReference>
<feature type="domain" description="Ketosynthase family 3 (KS3)" evidence="8">
    <location>
        <begin position="1"/>
        <end position="309"/>
    </location>
</feature>
<dbReference type="CDD" id="cd05195">
    <property type="entry name" value="enoyl_red"/>
    <property type="match status" value="1"/>
</dbReference>
<dbReference type="GO" id="GO:0031177">
    <property type="term" value="F:phosphopantetheine binding"/>
    <property type="evidence" value="ECO:0007669"/>
    <property type="project" value="InterPro"/>
</dbReference>
<dbReference type="Gene3D" id="3.30.70.3290">
    <property type="match status" value="1"/>
</dbReference>
<dbReference type="GO" id="GO:0030639">
    <property type="term" value="P:polyketide biosynthetic process"/>
    <property type="evidence" value="ECO:0007669"/>
    <property type="project" value="UniProtKB-ARBA"/>
</dbReference>
<feature type="domain" description="PKS/mFAS DH" evidence="9">
    <location>
        <begin position="744"/>
        <end position="1066"/>
    </location>
</feature>
<dbReference type="Gene3D" id="3.40.50.720">
    <property type="entry name" value="NAD(P)-binding Rossmann-like Domain"/>
    <property type="match status" value="1"/>
</dbReference>
<dbReference type="Gene3D" id="3.40.47.10">
    <property type="match status" value="2"/>
</dbReference>
<dbReference type="InterPro" id="IPR016039">
    <property type="entry name" value="Thiolase-like"/>
</dbReference>
<dbReference type="eggNOG" id="KOG1202">
    <property type="taxonomic scope" value="Eukaryota"/>
</dbReference>
<dbReference type="GO" id="GO:0004312">
    <property type="term" value="F:fatty acid synthase activity"/>
    <property type="evidence" value="ECO:0007669"/>
    <property type="project" value="TreeGrafter"/>
</dbReference>
<dbReference type="Pfam" id="PF00109">
    <property type="entry name" value="ketoacyl-synt"/>
    <property type="match status" value="1"/>
</dbReference>
<dbReference type="InterPro" id="IPR020806">
    <property type="entry name" value="PKS_PP-bd"/>
</dbReference>
<dbReference type="Gene3D" id="3.10.129.110">
    <property type="entry name" value="Polyketide synthase dehydratase"/>
    <property type="match status" value="1"/>
</dbReference>
<dbReference type="Gene3D" id="3.40.366.10">
    <property type="entry name" value="Malonyl-Coenzyme A Acyl Carrier Protein, domain 2"/>
    <property type="match status" value="1"/>
</dbReference>
<dbReference type="SUPFAM" id="SSF52151">
    <property type="entry name" value="FabD/lysophospholipase-like"/>
    <property type="match status" value="1"/>
</dbReference>
<protein>
    <submittedName>
        <fullName evidence="10">Putative polyketide synthase protein</fullName>
    </submittedName>
</protein>
<dbReference type="Proteomes" id="UP000012174">
    <property type="component" value="Unassembled WGS sequence"/>
</dbReference>
<accession>M7S5J3</accession>
<evidence type="ECO:0000259" key="8">
    <source>
        <dbReference type="PROSITE" id="PS52004"/>
    </source>
</evidence>
<dbReference type="SUPFAM" id="SSF51735">
    <property type="entry name" value="NAD(P)-binding Rossmann-fold domains"/>
    <property type="match status" value="2"/>
</dbReference>
<dbReference type="InterPro" id="IPR011032">
    <property type="entry name" value="GroES-like_sf"/>
</dbReference>
<dbReference type="OrthoDB" id="329835at2759"/>
<reference evidence="11" key="1">
    <citation type="journal article" date="2013" name="Genome Announc.">
        <title>Draft genome sequence of the grapevine dieback fungus Eutypa lata UCR-EL1.</title>
        <authorList>
            <person name="Blanco-Ulate B."/>
            <person name="Rolshausen P.E."/>
            <person name="Cantu D."/>
        </authorList>
    </citation>
    <scope>NUCLEOTIDE SEQUENCE [LARGE SCALE GENOMIC DNA]</scope>
    <source>
        <strain evidence="11">UCR-EL1</strain>
    </source>
</reference>
<dbReference type="InterPro" id="IPR001227">
    <property type="entry name" value="Ac_transferase_dom_sf"/>
</dbReference>
<evidence type="ECO:0000256" key="4">
    <source>
        <dbReference type="ARBA" id="ARBA00023002"/>
    </source>
</evidence>
<dbReference type="STRING" id="1287681.M7S5J3"/>
<dbReference type="Pfam" id="PF00698">
    <property type="entry name" value="Acyl_transf_1"/>
    <property type="match status" value="1"/>
</dbReference>
<dbReference type="SMART" id="SM00829">
    <property type="entry name" value="PKS_ER"/>
    <property type="match status" value="1"/>
</dbReference>
<dbReference type="InterPro" id="IPR020843">
    <property type="entry name" value="ER"/>
</dbReference>
<name>M7S5J3_EUTLA</name>
<dbReference type="SMART" id="SM00825">
    <property type="entry name" value="PKS_KS"/>
    <property type="match status" value="1"/>
</dbReference>
<dbReference type="InterPro" id="IPR020807">
    <property type="entry name" value="PKS_DH"/>
</dbReference>
<keyword evidence="4" id="KW-0560">Oxidoreductase</keyword>
<feature type="domain" description="Carrier" evidence="7">
    <location>
        <begin position="1914"/>
        <end position="1991"/>
    </location>
</feature>
<dbReference type="KEGG" id="ela:UCREL1_11730"/>
<dbReference type="PROSITE" id="PS52004">
    <property type="entry name" value="KS3_2"/>
    <property type="match status" value="1"/>
</dbReference>
<keyword evidence="11" id="KW-1185">Reference proteome</keyword>
<dbReference type="GO" id="GO:1901336">
    <property type="term" value="P:lactone biosynthetic process"/>
    <property type="evidence" value="ECO:0007669"/>
    <property type="project" value="UniProtKB-ARBA"/>
</dbReference>
<sequence>MACRTSGSVSSAEELWQLCSRARSGWSPIPKDRWSHEGYFHPKASRTGTYNSEGGHFLDEDVGLFDAPFFNISAQEARSIDPQQRLLLECAYESLENAGVPKETVVGKNVGVFVGGSFSDYSLFCLRDADTVPAYEATDGDRIRAVIRSTGMNQDGRTQGISMPNGAAQAELIREVYSSAGLDPNDTGYVEAHGTGTKVGDPIEASALHSVFGQGRAPKDPLYIGSIKSNIGHAEGSSGIMAVIKTALMLEKGFILPNINFKKPNAAIPLAEWNMKVPKSQIPWPRKKQLASINNFGFGGTNCHVVLSAAPRPSKTDRANDQKSNGATNELLKSIGMEPPPTSKLGIASHKIRFLFVLSANSEKSVKAQMQNLQMYLEQRPETLELSVMGKLAYTLCQPELSKDAESSLVDQAYISQPACTAIQIALVRLLSSWGIHPAGVVGHSSGEIGAAFAAGILSLKDCMKIAYYRGLATTNFKTKYPDLRGAMMAVGAGPEDVQPLLKMVKSGRVVVACINSPSGITAAGDEEAIDELQSLVEERGFFNRKLRVDMAYHSHHMALVADDYLTSLGDIKPRESSSETRYFSSVTGLEIPASELGAPYWVKNLTSPVQFAPALRNMCLALNEAVSSQQESSILVEVGPHSALQGPVGQTLKAAGAALSSVEYAATLVRKVDAIEAMQKLSATLNTRGQVLNFEAINFPVSRDKTWGLLTDLPRYPWQHTTRYWHPSRIGDNHRFIRQFPRNDILGSLADDSNDLEPRWRNIIRLEDMPWLRDHQIQSNIVFPMAGYVTMAMEAAFQRAVSRNIKVDRYEFREISANRALLFEESAEVETMITLRPYNEGTKKSTDSWDEFRIFAWTADKGWVEHCRGLVGVQKDKAVNVVDGERQIEARKNSLRTQISMMEEKCTEVVDIDKLASNLKNLGVYYGPAFQRFVDCRTIDQYAVAEVELADTSVTMPHKFEPELIMHPAHLDLVIQILWPLLGAGRTGWDKIYMPSGFKRLSISANAVKTPGSRLRVYGSSPKISRIAVKPVDLDVFATQDSDPDDPCVILEGYTITPVHHDTNTFDSSTRDLCFKLNWEPVPANDNVPSSIDLGIEIVIVQESLPETFPFAELQGALESLTGKAPLTLSLKEVKPDGRIYIVLDVLNQSLLDNISPDDFARVQQLVLAAKGILWVVQGAYGESDSPSGNMAIGFARTVRAETELKFATVDLDQQRKESAPSASKIIMDAFVSTFNTESSSVEAEMEYMERDGAVYVPRVVKDEEVNKFVHQQVREFEPELQPFSQKGRPLKMTIGSHGLLDTLHFIDDYMLLAPLEDKYVEIKVKAVGLNFKDVMIAMGHLANEHIGIECSGVITQVGSAVTDLKVGDRVCAIAEGTFASFIRCRATSVARIEDSLSFEAASTIPVVWSTAYYSLLHVARLEKGESVLIHAAAGGVGQAAIILAQMVGAEIFVTVGSAEKKNYLMTAYKIPEERIFFSRDTSFASQIQAATSGEGVDVVLNSLAGDALLATWQCLAHFGRFVEIGKRDIVTNTRLEMATFAKNVTFSSVDLVIVTIERPLLMKRLLAEVFDLHRKGIVRPITPLTAYTVSDVESGFRSLQSGKNMGKIAITFGEEDMVKAVPATVSSTLLQPDASYLIIGGTGGLGRSMTRWMARKGAKRIILASRSSRVSESVQTLIQDLANEGTEVVVHQCDVAKEEDVTRLVSDSSQSLPIRGVIHSAMVLHDILFEKMSFDDYNNVVQPKVAGAWNLHNALAAQKLDFFIMLSSAAGIIGNKGQAAYSAANTFMNAFAQYRVRRGLLATAIDLAAVSEVGYLAENAERKDLVMGSMGSEGVNEAELHALIAAAISGKISAACSNHCITGLDIAPGSQAPSWIHDSKFAPIRPKLDDAAKPATMVSLRQSLKQATSIEDAESLVYTGLVDKVSTILMIPKDDIDGRQPISAYGLDSLVAVEIRNWVTKQTDANLQVLELLSSGSLIALSHIIVKKSGLLDSKLLGNNAEGGSG</sequence>
<dbReference type="SUPFAM" id="SSF47336">
    <property type="entry name" value="ACP-like"/>
    <property type="match status" value="1"/>
</dbReference>
<dbReference type="Pfam" id="PF23297">
    <property type="entry name" value="ACP_SdgA_C"/>
    <property type="match status" value="1"/>
</dbReference>
<evidence type="ECO:0000259" key="9">
    <source>
        <dbReference type="PROSITE" id="PS52019"/>
    </source>
</evidence>
<keyword evidence="2" id="KW-0597">Phosphoprotein</keyword>
<feature type="active site" description="Proton acceptor; for dehydratase activity" evidence="6">
    <location>
        <position position="776"/>
    </location>
</feature>
<dbReference type="Pfam" id="PF02801">
    <property type="entry name" value="Ketoacyl-synt_C"/>
    <property type="match status" value="1"/>
</dbReference>
<dbReference type="PROSITE" id="PS50075">
    <property type="entry name" value="CARRIER"/>
    <property type="match status" value="1"/>
</dbReference>
<feature type="active site" description="Proton donor; for dehydratase activity" evidence="6">
    <location>
        <position position="973"/>
    </location>
</feature>
<dbReference type="SUPFAM" id="SSF50129">
    <property type="entry name" value="GroES-like"/>
    <property type="match status" value="1"/>
</dbReference>
<evidence type="ECO:0000256" key="2">
    <source>
        <dbReference type="ARBA" id="ARBA00022553"/>
    </source>
</evidence>
<keyword evidence="3" id="KW-0808">Transferase</keyword>
<dbReference type="Pfam" id="PF08240">
    <property type="entry name" value="ADH_N"/>
    <property type="match status" value="1"/>
</dbReference>
<dbReference type="FunFam" id="3.40.50.720:FF:000209">
    <property type="entry name" value="Polyketide synthase Pks12"/>
    <property type="match status" value="1"/>
</dbReference>
<dbReference type="SMART" id="SM00826">
    <property type="entry name" value="PKS_DH"/>
    <property type="match status" value="1"/>
</dbReference>
<dbReference type="InterPro" id="IPR050091">
    <property type="entry name" value="PKS_NRPS_Biosynth_Enz"/>
</dbReference>
<dbReference type="GO" id="GO:0006633">
    <property type="term" value="P:fatty acid biosynthetic process"/>
    <property type="evidence" value="ECO:0007669"/>
    <property type="project" value="TreeGrafter"/>
</dbReference>
<dbReference type="InterPro" id="IPR057326">
    <property type="entry name" value="KR_dom"/>
</dbReference>
<dbReference type="InterPro" id="IPR016035">
    <property type="entry name" value="Acyl_Trfase/lysoPLipase"/>
</dbReference>
<dbReference type="HOGENOM" id="CLU_000022_31_0_1"/>
<evidence type="ECO:0000313" key="10">
    <source>
        <dbReference type="EMBL" id="EMR61344.1"/>
    </source>
</evidence>
<dbReference type="InterPro" id="IPR020841">
    <property type="entry name" value="PKS_Beta-ketoAc_synthase_dom"/>
</dbReference>
<dbReference type="GO" id="GO:0016491">
    <property type="term" value="F:oxidoreductase activity"/>
    <property type="evidence" value="ECO:0007669"/>
    <property type="project" value="UniProtKB-KW"/>
</dbReference>
<dbReference type="Pfam" id="PF14765">
    <property type="entry name" value="PS-DH"/>
    <property type="match status" value="1"/>
</dbReference>
<evidence type="ECO:0000256" key="3">
    <source>
        <dbReference type="ARBA" id="ARBA00022679"/>
    </source>
</evidence>
<dbReference type="Pfam" id="PF23114">
    <property type="entry name" value="NAD-bd_HRPKS_sdrA"/>
    <property type="match status" value="1"/>
</dbReference>
<dbReference type="InterPro" id="IPR009081">
    <property type="entry name" value="PP-bd_ACP"/>
</dbReference>
<dbReference type="InterPro" id="IPR014031">
    <property type="entry name" value="Ketoacyl_synth_C"/>
</dbReference>
<dbReference type="InterPro" id="IPR042104">
    <property type="entry name" value="PKS_dehydratase_sf"/>
</dbReference>
<feature type="region of interest" description="N-terminal hotdog fold" evidence="6">
    <location>
        <begin position="744"/>
        <end position="879"/>
    </location>
</feature>
<dbReference type="InterPro" id="IPR013154">
    <property type="entry name" value="ADH-like_N"/>
</dbReference>
<dbReference type="InterPro" id="IPR032821">
    <property type="entry name" value="PKS_assoc"/>
</dbReference>
<dbReference type="Gene3D" id="3.90.180.10">
    <property type="entry name" value="Medium-chain alcohol dehydrogenases, catalytic domain"/>
    <property type="match status" value="1"/>
</dbReference>
<evidence type="ECO:0000256" key="5">
    <source>
        <dbReference type="ARBA" id="ARBA00023268"/>
    </source>
</evidence>
<dbReference type="PROSITE" id="PS52019">
    <property type="entry name" value="PKS_MFAS_DH"/>
    <property type="match status" value="1"/>
</dbReference>
<feature type="region of interest" description="C-terminal hotdog fold" evidence="6">
    <location>
        <begin position="908"/>
        <end position="1066"/>
    </location>
</feature>
<dbReference type="CDD" id="cd00833">
    <property type="entry name" value="PKS"/>
    <property type="match status" value="1"/>
</dbReference>
<evidence type="ECO:0000256" key="6">
    <source>
        <dbReference type="PROSITE-ProRule" id="PRU01363"/>
    </source>
</evidence>
<keyword evidence="1" id="KW-0596">Phosphopantetheine</keyword>
<dbReference type="SMART" id="SM00823">
    <property type="entry name" value="PKS_PP"/>
    <property type="match status" value="1"/>
</dbReference>
<dbReference type="EMBL" id="KB707649">
    <property type="protein sequence ID" value="EMR61344.1"/>
    <property type="molecule type" value="Genomic_DNA"/>
</dbReference>
<dbReference type="InterPro" id="IPR049552">
    <property type="entry name" value="PKS_DH_N"/>
</dbReference>
<dbReference type="InterPro" id="IPR014043">
    <property type="entry name" value="Acyl_transferase_dom"/>
</dbReference>